<evidence type="ECO:0000259" key="15">
    <source>
        <dbReference type="PROSITE" id="PS51918"/>
    </source>
</evidence>
<dbReference type="InterPro" id="IPR007197">
    <property type="entry name" value="rSAM"/>
</dbReference>
<evidence type="ECO:0000256" key="12">
    <source>
        <dbReference type="ARBA" id="ARBA00023014"/>
    </source>
</evidence>
<dbReference type="EC" id="1.97.1.4" evidence="4 14"/>
<evidence type="ECO:0000256" key="6">
    <source>
        <dbReference type="ARBA" id="ARBA00022485"/>
    </source>
</evidence>
<evidence type="ECO:0000256" key="7">
    <source>
        <dbReference type="ARBA" id="ARBA00022490"/>
    </source>
</evidence>
<dbReference type="PANTHER" id="PTHR30352:SF5">
    <property type="entry name" value="PYRUVATE FORMATE-LYASE 1-ACTIVATING ENZYME"/>
    <property type="match status" value="1"/>
</dbReference>
<evidence type="ECO:0000256" key="4">
    <source>
        <dbReference type="ARBA" id="ARBA00012303"/>
    </source>
</evidence>
<dbReference type="NCBIfam" id="TIGR02493">
    <property type="entry name" value="PFLA"/>
    <property type="match status" value="1"/>
</dbReference>
<keyword evidence="16" id="KW-0670">Pyruvate</keyword>
<evidence type="ECO:0000256" key="9">
    <source>
        <dbReference type="ARBA" id="ARBA00022723"/>
    </source>
</evidence>
<comment type="cofactor">
    <cofactor evidence="14">
        <name>[4Fe-4S] cluster</name>
        <dbReference type="ChEBI" id="CHEBI:49883"/>
    </cofactor>
    <text evidence="14">Binds 1 [4Fe-4S] cluster. The cluster is coordinated with 3 cysteines and an exchangeable S-adenosyl-L-methionine.</text>
</comment>
<evidence type="ECO:0000313" key="16">
    <source>
        <dbReference type="EMBL" id="MBU9711412.1"/>
    </source>
</evidence>
<dbReference type="Pfam" id="PF04055">
    <property type="entry name" value="Radical_SAM"/>
    <property type="match status" value="1"/>
</dbReference>
<keyword evidence="11 14" id="KW-0408">Iron</keyword>
<dbReference type="PANTHER" id="PTHR30352">
    <property type="entry name" value="PYRUVATE FORMATE-LYASE-ACTIVATING ENZYME"/>
    <property type="match status" value="1"/>
</dbReference>
<keyword evidence="12 14" id="KW-0411">Iron-sulfur</keyword>
<reference evidence="16 17" key="1">
    <citation type="submission" date="2021-06" db="EMBL/GenBank/DDBJ databases">
        <title>Bacillus sp. RD4P76, an endophyte from a halophyte.</title>
        <authorList>
            <person name="Sun J.-Q."/>
        </authorList>
    </citation>
    <scope>NUCLEOTIDE SEQUENCE [LARGE SCALE GENOMIC DNA]</scope>
    <source>
        <strain evidence="16 17">CGMCC 1.15917</strain>
    </source>
</reference>
<dbReference type="Proteomes" id="UP000784880">
    <property type="component" value="Unassembled WGS sequence"/>
</dbReference>
<evidence type="ECO:0000256" key="13">
    <source>
        <dbReference type="ARBA" id="ARBA00047533"/>
    </source>
</evidence>
<accession>A0ABS6JEZ9</accession>
<keyword evidence="17" id="KW-1185">Reference proteome</keyword>
<evidence type="ECO:0000256" key="3">
    <source>
        <dbReference type="ARBA" id="ARBA00009777"/>
    </source>
</evidence>
<comment type="function">
    <text evidence="1 14">Activation of pyruvate formate-lyase under anaerobic conditions by generation of an organic free radical, using S-adenosylmethionine and reduced flavodoxin as cosubstrates to produce 5'-deoxy-adenosine.</text>
</comment>
<sequence>MDGRIHSVETSGMVDGPGIRYVIFTQGCLLRCQYCHNPDTWDRDKGNIMSVENLVNDIKRYLPYMKRSNGGVTVSGGEPLLQIDFLIALFKELKALGIHTTIDSSGGCYSNNSLFQEKLKELFKYIDLFLVDIKHMDEKKHKVLTGVSNKHILQFAKQLSDERVPIWVRHVLVPGHSDDEQDLQKLSDFIQTLSNVEKVEILPYHKMGVYKWQELGFDYPLEGVSPPSEEQVTNAKTILGIL</sequence>
<protein>
    <recommendedName>
        <fullName evidence="5 14">Pyruvate formate-lyase-activating enzyme</fullName>
        <ecNumber evidence="4 14">1.97.1.4</ecNumber>
    </recommendedName>
</protein>
<dbReference type="RefSeq" id="WP_217065290.1">
    <property type="nucleotide sequence ID" value="NZ_JAHQCS010000072.1"/>
</dbReference>
<dbReference type="GO" id="GO:0043365">
    <property type="term" value="F:[formate-C-acetyltransferase]-activating enzyme activity"/>
    <property type="evidence" value="ECO:0007669"/>
    <property type="project" value="UniProtKB-EC"/>
</dbReference>
<keyword evidence="7 14" id="KW-0963">Cytoplasm</keyword>
<evidence type="ECO:0000256" key="5">
    <source>
        <dbReference type="ARBA" id="ARBA00021356"/>
    </source>
</evidence>
<evidence type="ECO:0000256" key="14">
    <source>
        <dbReference type="RuleBase" id="RU362053"/>
    </source>
</evidence>
<keyword evidence="6 14" id="KW-0004">4Fe-4S</keyword>
<dbReference type="InterPro" id="IPR034457">
    <property type="entry name" value="Organic_radical-activating"/>
</dbReference>
<evidence type="ECO:0000256" key="8">
    <source>
        <dbReference type="ARBA" id="ARBA00022691"/>
    </source>
</evidence>
<dbReference type="GO" id="GO:0016829">
    <property type="term" value="F:lyase activity"/>
    <property type="evidence" value="ECO:0007669"/>
    <property type="project" value="UniProtKB-KW"/>
</dbReference>
<dbReference type="SFLD" id="SFLDF00278">
    <property type="entry name" value="pyruvate_formate-lyase_activas"/>
    <property type="match status" value="1"/>
</dbReference>
<evidence type="ECO:0000256" key="2">
    <source>
        <dbReference type="ARBA" id="ARBA00004496"/>
    </source>
</evidence>
<dbReference type="InterPro" id="IPR001989">
    <property type="entry name" value="Radical_activat_CS"/>
</dbReference>
<evidence type="ECO:0000256" key="10">
    <source>
        <dbReference type="ARBA" id="ARBA00023002"/>
    </source>
</evidence>
<dbReference type="InterPro" id="IPR012838">
    <property type="entry name" value="PFL1_activating"/>
</dbReference>
<gene>
    <name evidence="16" type="primary">pflA</name>
    <name evidence="16" type="ORF">KS419_06675</name>
</gene>
<evidence type="ECO:0000256" key="1">
    <source>
        <dbReference type="ARBA" id="ARBA00003141"/>
    </source>
</evidence>
<dbReference type="EMBL" id="JAHQCS010000072">
    <property type="protein sequence ID" value="MBU9711412.1"/>
    <property type="molecule type" value="Genomic_DNA"/>
</dbReference>
<dbReference type="InterPro" id="IPR040074">
    <property type="entry name" value="BssD/PflA/YjjW"/>
</dbReference>
<dbReference type="PROSITE" id="PS51918">
    <property type="entry name" value="RADICAL_SAM"/>
    <property type="match status" value="1"/>
</dbReference>
<dbReference type="CDD" id="cd01335">
    <property type="entry name" value="Radical_SAM"/>
    <property type="match status" value="1"/>
</dbReference>
<proteinExistence type="inferred from homology"/>
<keyword evidence="16" id="KW-0456">Lyase</keyword>
<dbReference type="SFLD" id="SFLDG01118">
    <property type="entry name" value="activating_enzymes__group_2"/>
    <property type="match status" value="1"/>
</dbReference>
<evidence type="ECO:0000313" key="17">
    <source>
        <dbReference type="Proteomes" id="UP000784880"/>
    </source>
</evidence>
<keyword evidence="9 14" id="KW-0479">Metal-binding</keyword>
<keyword evidence="10 14" id="KW-0560">Oxidoreductase</keyword>
<comment type="similarity">
    <text evidence="3 14">Belongs to the organic radical-activating enzymes family.</text>
</comment>
<organism evidence="16 17">
    <name type="scientific">Evansella tamaricis</name>
    <dbReference type="NCBI Taxonomy" id="2069301"/>
    <lineage>
        <taxon>Bacteria</taxon>
        <taxon>Bacillati</taxon>
        <taxon>Bacillota</taxon>
        <taxon>Bacilli</taxon>
        <taxon>Bacillales</taxon>
        <taxon>Bacillaceae</taxon>
        <taxon>Evansella</taxon>
    </lineage>
</organism>
<keyword evidence="8 14" id="KW-0949">S-adenosyl-L-methionine</keyword>
<name>A0ABS6JEZ9_9BACI</name>
<dbReference type="SFLD" id="SFLDS00029">
    <property type="entry name" value="Radical_SAM"/>
    <property type="match status" value="1"/>
</dbReference>
<comment type="caution">
    <text evidence="16">The sequence shown here is derived from an EMBL/GenBank/DDBJ whole genome shotgun (WGS) entry which is preliminary data.</text>
</comment>
<dbReference type="PROSITE" id="PS01087">
    <property type="entry name" value="RADICAL_ACTIVATING"/>
    <property type="match status" value="1"/>
</dbReference>
<dbReference type="InterPro" id="IPR034465">
    <property type="entry name" value="Pyruvate_for-lyase_activase"/>
</dbReference>
<comment type="catalytic activity">
    <reaction evidence="13 14">
        <text>glycyl-[formate C-acetyltransferase] + reduced [flavodoxin] + S-adenosyl-L-methionine = glycin-2-yl radical-[formate C-acetyltransferase] + semiquinone [flavodoxin] + 5'-deoxyadenosine + L-methionine + H(+)</text>
        <dbReference type="Rhea" id="RHEA:19225"/>
        <dbReference type="Rhea" id="RHEA-COMP:10622"/>
        <dbReference type="Rhea" id="RHEA-COMP:12190"/>
        <dbReference type="Rhea" id="RHEA-COMP:12191"/>
        <dbReference type="Rhea" id="RHEA-COMP:14480"/>
        <dbReference type="ChEBI" id="CHEBI:15378"/>
        <dbReference type="ChEBI" id="CHEBI:17319"/>
        <dbReference type="ChEBI" id="CHEBI:29947"/>
        <dbReference type="ChEBI" id="CHEBI:32722"/>
        <dbReference type="ChEBI" id="CHEBI:57618"/>
        <dbReference type="ChEBI" id="CHEBI:57844"/>
        <dbReference type="ChEBI" id="CHEBI:59789"/>
        <dbReference type="ChEBI" id="CHEBI:140311"/>
        <dbReference type="EC" id="1.97.1.4"/>
    </reaction>
</comment>
<feature type="domain" description="Radical SAM core" evidence="15">
    <location>
        <begin position="14"/>
        <end position="242"/>
    </location>
</feature>
<dbReference type="SFLD" id="SFLDG01066">
    <property type="entry name" value="organic_radical-activating_enz"/>
    <property type="match status" value="1"/>
</dbReference>
<evidence type="ECO:0000256" key="11">
    <source>
        <dbReference type="ARBA" id="ARBA00023004"/>
    </source>
</evidence>
<comment type="subcellular location">
    <subcellularLocation>
        <location evidence="2 14">Cytoplasm</location>
    </subcellularLocation>
</comment>